<evidence type="ECO:0000313" key="3">
    <source>
        <dbReference type="Proteomes" id="UP001159364"/>
    </source>
</evidence>
<feature type="region of interest" description="Disordered" evidence="1">
    <location>
        <begin position="1"/>
        <end position="32"/>
    </location>
</feature>
<name>A0AAV8TI31_9ROSI</name>
<evidence type="ECO:0000313" key="2">
    <source>
        <dbReference type="EMBL" id="KAJ8766572.1"/>
    </source>
</evidence>
<keyword evidence="3" id="KW-1185">Reference proteome</keyword>
<dbReference type="Proteomes" id="UP001159364">
    <property type="component" value="Linkage Group LG05"/>
</dbReference>
<organism evidence="2 3">
    <name type="scientific">Erythroxylum novogranatense</name>
    <dbReference type="NCBI Taxonomy" id="1862640"/>
    <lineage>
        <taxon>Eukaryota</taxon>
        <taxon>Viridiplantae</taxon>
        <taxon>Streptophyta</taxon>
        <taxon>Embryophyta</taxon>
        <taxon>Tracheophyta</taxon>
        <taxon>Spermatophyta</taxon>
        <taxon>Magnoliopsida</taxon>
        <taxon>eudicotyledons</taxon>
        <taxon>Gunneridae</taxon>
        <taxon>Pentapetalae</taxon>
        <taxon>rosids</taxon>
        <taxon>fabids</taxon>
        <taxon>Malpighiales</taxon>
        <taxon>Erythroxylaceae</taxon>
        <taxon>Erythroxylum</taxon>
    </lineage>
</organism>
<proteinExistence type="predicted"/>
<comment type="caution">
    <text evidence="2">The sequence shown here is derived from an EMBL/GenBank/DDBJ whole genome shotgun (WGS) entry which is preliminary data.</text>
</comment>
<sequence length="175" mass="19510">MEDIQHTRKPITKPHTLAEGKPNSSGEPTSPCKITVHQHMKFIFLAILAKGTETSNLEITTLEQGHTRNGSIQSPPNKIKAFRWNTQGPKFSPHTYLGLEVWGWLDKTQLANQSSSPPIQLKGIDKMASTSRGSNTWRITSDFQRWLAMRSETNSRLVSTGRAVVIFIDAVNGSQ</sequence>
<dbReference type="AlphaFoldDB" id="A0AAV8TI31"/>
<evidence type="ECO:0000256" key="1">
    <source>
        <dbReference type="SAM" id="MobiDB-lite"/>
    </source>
</evidence>
<protein>
    <submittedName>
        <fullName evidence="2">Uncharacterized protein</fullName>
    </submittedName>
</protein>
<gene>
    <name evidence="2" type="ORF">K2173_023819</name>
</gene>
<reference evidence="2 3" key="1">
    <citation type="submission" date="2021-09" db="EMBL/GenBank/DDBJ databases">
        <title>Genomic insights and catalytic innovation underlie evolution of tropane alkaloids biosynthesis.</title>
        <authorList>
            <person name="Wang Y.-J."/>
            <person name="Tian T."/>
            <person name="Huang J.-P."/>
            <person name="Huang S.-X."/>
        </authorList>
    </citation>
    <scope>NUCLEOTIDE SEQUENCE [LARGE SCALE GENOMIC DNA]</scope>
    <source>
        <strain evidence="2">KIB-2018</strain>
        <tissue evidence="2">Leaf</tissue>
    </source>
</reference>
<dbReference type="EMBL" id="JAIWQS010000005">
    <property type="protein sequence ID" value="KAJ8766572.1"/>
    <property type="molecule type" value="Genomic_DNA"/>
</dbReference>
<accession>A0AAV8TI31</accession>